<accession>H1XRU4</accession>
<dbReference type="HOGENOM" id="CLU_033058_2_0_0"/>
<dbReference type="Gene3D" id="3.10.50.40">
    <property type="match status" value="1"/>
</dbReference>
<dbReference type="PANTHER" id="PTHR30560:SF3">
    <property type="entry name" value="TRIGGER FACTOR-LIKE PROTEIN TIG, CHLOROPLASTIC"/>
    <property type="match status" value="1"/>
</dbReference>
<dbReference type="GO" id="GO:0044183">
    <property type="term" value="F:protein folding chaperone"/>
    <property type="evidence" value="ECO:0007669"/>
    <property type="project" value="TreeGrafter"/>
</dbReference>
<dbReference type="Proteomes" id="UP000183868">
    <property type="component" value="Chromosome"/>
</dbReference>
<dbReference type="GO" id="GO:0043335">
    <property type="term" value="P:protein unfolding"/>
    <property type="evidence" value="ECO:0007669"/>
    <property type="project" value="TreeGrafter"/>
</dbReference>
<comment type="similarity">
    <text evidence="2 9">Belongs to the FKBP-type PPIase family. Tig subfamily.</text>
</comment>
<dbReference type="GO" id="GO:0051083">
    <property type="term" value="P:'de novo' cotranslational protein folding"/>
    <property type="evidence" value="ECO:0007669"/>
    <property type="project" value="TreeGrafter"/>
</dbReference>
<dbReference type="Gene3D" id="1.10.3120.10">
    <property type="entry name" value="Trigger factor, C-terminal domain"/>
    <property type="match status" value="1"/>
</dbReference>
<proteinExistence type="inferred from homology"/>
<feature type="domain" description="Trigger factor ribosome-binding bacterial" evidence="11">
    <location>
        <begin position="3"/>
        <end position="145"/>
    </location>
</feature>
<name>H1XRU4_CALAY</name>
<dbReference type="PANTHER" id="PTHR30560">
    <property type="entry name" value="TRIGGER FACTOR CHAPERONE AND PEPTIDYL-PROLYL CIS/TRANS ISOMERASE"/>
    <property type="match status" value="1"/>
</dbReference>
<keyword evidence="15" id="KW-1185">Reference proteome</keyword>
<dbReference type="Pfam" id="PF05698">
    <property type="entry name" value="Trigger_C"/>
    <property type="match status" value="1"/>
</dbReference>
<feature type="domain" description="Trigger factor C-terminal" evidence="12">
    <location>
        <begin position="265"/>
        <end position="409"/>
    </location>
</feature>
<keyword evidence="9" id="KW-0963">Cytoplasm</keyword>
<sequence length="421" mass="48714">MVKTEIKKISSSKRELTITLPKEKVDEIRDEQALRLRKEIQVPGFRKGKAPLGMVKRRYQSLIEAYALENAVEQSLGMAAEKENIDILGTPEAKEVNFDDEGNLVMQIEIETFPEIELKKYKGIELTRDKYVVTDKLVEDNINQLLKERAEISPAEGPVAEGNLVKVDMQELDESGVPVVGRKYSDVEFKVGEGRFDKDIELQLVGVKKGETKRVEKVYPEDFPQKEFAGKKELYDITVKEIFDEKIPELNDEFVQELGDETLSTVEDLKKRIRENLELQYKKESENRLEDELIQTLLAENDFDVPAAMVNNYLDSLVRSARQQYPQASEEDLRNAYQANAETMVKWYYLLQKIGEAENIEITDEDVRKMLEEKIDNEEEIKKIMGLPHQVARLKEDLFFEKVRNFLLENAKITENEIVLD</sequence>
<dbReference type="InterPro" id="IPR008881">
    <property type="entry name" value="Trigger_fac_ribosome-bd_bac"/>
</dbReference>
<dbReference type="KEGG" id="caby:Cabys_415"/>
<comment type="catalytic activity">
    <reaction evidence="1 9">
        <text>[protein]-peptidylproline (omega=180) = [protein]-peptidylproline (omega=0)</text>
        <dbReference type="Rhea" id="RHEA:16237"/>
        <dbReference type="Rhea" id="RHEA-COMP:10747"/>
        <dbReference type="Rhea" id="RHEA-COMP:10748"/>
        <dbReference type="ChEBI" id="CHEBI:83833"/>
        <dbReference type="ChEBI" id="CHEBI:83834"/>
        <dbReference type="EC" id="5.2.1.8"/>
    </reaction>
</comment>
<evidence type="ECO:0000256" key="9">
    <source>
        <dbReference type="HAMAP-Rule" id="MF_00303"/>
    </source>
</evidence>
<reference evidence="14 15" key="1">
    <citation type="submission" date="2011-09" db="EMBL/GenBank/DDBJ databases">
        <title>The permanent draft genome of Caldithrix abyssi DSM 13497.</title>
        <authorList>
            <consortium name="US DOE Joint Genome Institute (JGI-PGF)"/>
            <person name="Lucas S."/>
            <person name="Han J."/>
            <person name="Lapidus A."/>
            <person name="Bruce D."/>
            <person name="Goodwin L."/>
            <person name="Pitluck S."/>
            <person name="Peters L."/>
            <person name="Kyrpides N."/>
            <person name="Mavromatis K."/>
            <person name="Ivanova N."/>
            <person name="Mikhailova N."/>
            <person name="Chertkov O."/>
            <person name="Detter J.C."/>
            <person name="Tapia R."/>
            <person name="Han C."/>
            <person name="Land M."/>
            <person name="Hauser L."/>
            <person name="Markowitz V."/>
            <person name="Cheng J.-F."/>
            <person name="Hugenholtz P."/>
            <person name="Woyke T."/>
            <person name="Wu D."/>
            <person name="Spring S."/>
            <person name="Brambilla E."/>
            <person name="Klenk H.-P."/>
            <person name="Eisen J.A."/>
        </authorList>
    </citation>
    <scope>NUCLEOTIDE SEQUENCE [LARGE SCALE GENOMIC DNA]</scope>
    <source>
        <strain evidence="14 15">DSM 13497</strain>
    </source>
</reference>
<dbReference type="InterPro" id="IPR027304">
    <property type="entry name" value="Trigger_fact/SurA_dom_sf"/>
</dbReference>
<evidence type="ECO:0000259" key="12">
    <source>
        <dbReference type="Pfam" id="PF05698"/>
    </source>
</evidence>
<dbReference type="SUPFAM" id="SSF109998">
    <property type="entry name" value="Triger factor/SurA peptide-binding domain-like"/>
    <property type="match status" value="1"/>
</dbReference>
<dbReference type="Proteomes" id="UP000004671">
    <property type="component" value="Chromosome"/>
</dbReference>
<dbReference type="InterPro" id="IPR005215">
    <property type="entry name" value="Trig_fac"/>
</dbReference>
<evidence type="ECO:0000256" key="8">
    <source>
        <dbReference type="ARBA" id="ARBA00029986"/>
    </source>
</evidence>
<comment type="subcellular location">
    <subcellularLocation>
        <location evidence="9">Cytoplasm</location>
    </subcellularLocation>
    <text evidence="9">About half TF is bound to the ribosome near the polypeptide exit tunnel while the other half is free in the cytoplasm.</text>
</comment>
<dbReference type="InterPro" id="IPR046357">
    <property type="entry name" value="PPIase_dom_sf"/>
</dbReference>
<dbReference type="GO" id="GO:0005737">
    <property type="term" value="C:cytoplasm"/>
    <property type="evidence" value="ECO:0007669"/>
    <property type="project" value="UniProtKB-SubCell"/>
</dbReference>
<dbReference type="Pfam" id="PF00254">
    <property type="entry name" value="FKBP_C"/>
    <property type="match status" value="1"/>
</dbReference>
<dbReference type="Pfam" id="PF05697">
    <property type="entry name" value="Trigger_N"/>
    <property type="match status" value="1"/>
</dbReference>
<gene>
    <name evidence="9" type="primary">tig</name>
    <name evidence="13" type="ORF">Cabys_415</name>
    <name evidence="14" type="ORF">Calab_1686</name>
</gene>
<reference evidence="13 16" key="2">
    <citation type="submission" date="2016-11" db="EMBL/GenBank/DDBJ databases">
        <title>Genomic analysis of Caldithrix abyssi and proposal of a novel bacterial phylum Caldithrichaeota.</title>
        <authorList>
            <person name="Kublanov I."/>
            <person name="Sigalova O."/>
            <person name="Gavrilov S."/>
            <person name="Lebedinsky A."/>
            <person name="Ivanova N."/>
            <person name="Daum C."/>
            <person name="Reddy T."/>
            <person name="Klenk H.P."/>
            <person name="Goker M."/>
            <person name="Reva O."/>
            <person name="Miroshnichenko M."/>
            <person name="Kyprides N."/>
            <person name="Woyke T."/>
            <person name="Gelfand M."/>
        </authorList>
    </citation>
    <scope>NUCLEOTIDE SEQUENCE [LARGE SCALE GENOMIC DNA]</scope>
    <source>
        <strain evidence="13 16">LF13</strain>
    </source>
</reference>
<dbReference type="GO" id="GO:0003755">
    <property type="term" value="F:peptidyl-prolyl cis-trans isomerase activity"/>
    <property type="evidence" value="ECO:0007669"/>
    <property type="project" value="UniProtKB-UniRule"/>
</dbReference>
<keyword evidence="7 9" id="KW-0413">Isomerase</keyword>
<evidence type="ECO:0000256" key="1">
    <source>
        <dbReference type="ARBA" id="ARBA00000971"/>
    </source>
</evidence>
<dbReference type="InterPro" id="IPR037041">
    <property type="entry name" value="Trigger_fac_C_sf"/>
</dbReference>
<dbReference type="PIRSF" id="PIRSF003095">
    <property type="entry name" value="Trigger_factor"/>
    <property type="match status" value="1"/>
</dbReference>
<evidence type="ECO:0000256" key="2">
    <source>
        <dbReference type="ARBA" id="ARBA00005464"/>
    </source>
</evidence>
<evidence type="ECO:0000313" key="15">
    <source>
        <dbReference type="Proteomes" id="UP000004671"/>
    </source>
</evidence>
<dbReference type="RefSeq" id="WP_006928401.1">
    <property type="nucleotide sequence ID" value="NZ_CM001402.1"/>
</dbReference>
<protein>
    <recommendedName>
        <fullName evidence="4 9">Trigger factor</fullName>
        <shortName evidence="9">TF</shortName>
        <ecNumber evidence="3 9">5.2.1.8</ecNumber>
    </recommendedName>
    <alternativeName>
        <fullName evidence="8 9">PPIase</fullName>
    </alternativeName>
</protein>
<organism evidence="14 15">
    <name type="scientific">Caldithrix abyssi DSM 13497</name>
    <dbReference type="NCBI Taxonomy" id="880073"/>
    <lineage>
        <taxon>Bacteria</taxon>
        <taxon>Pseudomonadati</taxon>
        <taxon>Calditrichota</taxon>
        <taxon>Calditrichia</taxon>
        <taxon>Calditrichales</taxon>
        <taxon>Calditrichaceae</taxon>
        <taxon>Caldithrix</taxon>
    </lineage>
</organism>
<keyword evidence="5 9" id="KW-0697">Rotamase</keyword>
<dbReference type="SUPFAM" id="SSF102735">
    <property type="entry name" value="Trigger factor ribosome-binding domain"/>
    <property type="match status" value="1"/>
</dbReference>
<evidence type="ECO:0000259" key="10">
    <source>
        <dbReference type="Pfam" id="PF00254"/>
    </source>
</evidence>
<evidence type="ECO:0000313" key="14">
    <source>
        <dbReference type="EMBL" id="EHO41304.1"/>
    </source>
</evidence>
<dbReference type="AlphaFoldDB" id="H1XRU4"/>
<dbReference type="NCBIfam" id="TIGR00115">
    <property type="entry name" value="tig"/>
    <property type="match status" value="1"/>
</dbReference>
<dbReference type="InterPro" id="IPR001179">
    <property type="entry name" value="PPIase_FKBP_dom"/>
</dbReference>
<keyword evidence="9" id="KW-0131">Cell cycle</keyword>
<dbReference type="InterPro" id="IPR008880">
    <property type="entry name" value="Trigger_fac_C"/>
</dbReference>
<evidence type="ECO:0000259" key="11">
    <source>
        <dbReference type="Pfam" id="PF05697"/>
    </source>
</evidence>
<dbReference type="GO" id="GO:0015031">
    <property type="term" value="P:protein transport"/>
    <property type="evidence" value="ECO:0007669"/>
    <property type="project" value="UniProtKB-UniRule"/>
</dbReference>
<feature type="domain" description="PPIase FKBP-type" evidence="10">
    <location>
        <begin position="160"/>
        <end position="231"/>
    </location>
</feature>
<dbReference type="PaxDb" id="880073-Calab_1686"/>
<evidence type="ECO:0000256" key="4">
    <source>
        <dbReference type="ARBA" id="ARBA00016902"/>
    </source>
</evidence>
<dbReference type="OrthoDB" id="9767721at2"/>
<evidence type="ECO:0000313" key="13">
    <source>
        <dbReference type="EMBL" id="APF17166.1"/>
    </source>
</evidence>
<dbReference type="EC" id="5.2.1.8" evidence="3 9"/>
<dbReference type="SUPFAM" id="SSF54534">
    <property type="entry name" value="FKBP-like"/>
    <property type="match status" value="1"/>
</dbReference>
<evidence type="ECO:0000256" key="7">
    <source>
        <dbReference type="ARBA" id="ARBA00023235"/>
    </source>
</evidence>
<dbReference type="eggNOG" id="COG0544">
    <property type="taxonomic scope" value="Bacteria"/>
</dbReference>
<evidence type="ECO:0000313" key="16">
    <source>
        <dbReference type="Proteomes" id="UP000183868"/>
    </source>
</evidence>
<evidence type="ECO:0000256" key="3">
    <source>
        <dbReference type="ARBA" id="ARBA00013194"/>
    </source>
</evidence>
<evidence type="ECO:0000256" key="5">
    <source>
        <dbReference type="ARBA" id="ARBA00023110"/>
    </source>
</evidence>
<keyword evidence="9" id="KW-0132">Cell division</keyword>
<evidence type="ECO:0000256" key="6">
    <source>
        <dbReference type="ARBA" id="ARBA00023186"/>
    </source>
</evidence>
<comment type="domain">
    <text evidence="9">Consists of 3 domains; the N-terminus binds the ribosome, the middle domain has PPIase activity, while the C-terminus has intrinsic chaperone activity on its own.</text>
</comment>
<comment type="function">
    <text evidence="9">Involved in protein export. Acts as a chaperone by maintaining the newly synthesized protein in an open conformation. Functions as a peptidyl-prolyl cis-trans isomerase.</text>
</comment>
<dbReference type="STRING" id="880073.Cabys_415"/>
<dbReference type="EMBL" id="CP018099">
    <property type="protein sequence ID" value="APF17166.1"/>
    <property type="molecule type" value="Genomic_DNA"/>
</dbReference>
<dbReference type="InterPro" id="IPR036611">
    <property type="entry name" value="Trigger_fac_ribosome-bd_sf"/>
</dbReference>
<dbReference type="HAMAP" id="MF_00303">
    <property type="entry name" value="Trigger_factor_Tig"/>
    <property type="match status" value="1"/>
</dbReference>
<dbReference type="GO" id="GO:0051301">
    <property type="term" value="P:cell division"/>
    <property type="evidence" value="ECO:0007669"/>
    <property type="project" value="UniProtKB-KW"/>
</dbReference>
<dbReference type="EMBL" id="CM001402">
    <property type="protein sequence ID" value="EHO41304.1"/>
    <property type="molecule type" value="Genomic_DNA"/>
</dbReference>
<keyword evidence="6 9" id="KW-0143">Chaperone</keyword>
<dbReference type="GO" id="GO:0043022">
    <property type="term" value="F:ribosome binding"/>
    <property type="evidence" value="ECO:0007669"/>
    <property type="project" value="TreeGrafter"/>
</dbReference>
<dbReference type="Gene3D" id="3.30.70.1050">
    <property type="entry name" value="Trigger factor ribosome-binding domain"/>
    <property type="match status" value="1"/>
</dbReference>
<dbReference type="FunCoup" id="H1XRU4">
    <property type="interactions" value="623"/>
</dbReference>